<gene>
    <name evidence="1" type="ORF">JCM16418_4942</name>
</gene>
<dbReference type="EMBL" id="BAVZ01000033">
    <property type="protein sequence ID" value="GAF10723.1"/>
    <property type="molecule type" value="Genomic_DNA"/>
</dbReference>
<dbReference type="Proteomes" id="UP000019364">
    <property type="component" value="Unassembled WGS sequence"/>
</dbReference>
<dbReference type="STRING" id="1236976.JCM16418_4942"/>
<sequence>MSKSVIFDVTNGLIDRVADEMRNKSDDSFLLFLAPFVGSMSTHAPTKRGKHKGYHRLKLEV</sequence>
<reference evidence="1 2" key="1">
    <citation type="journal article" date="2014" name="Genome Announc.">
        <title>Draft Genome Sequence of Paenibacillus pini JCM 16418T, Isolated from the Rhizosphere of Pine Tree.</title>
        <authorList>
            <person name="Yuki M."/>
            <person name="Oshima K."/>
            <person name="Suda W."/>
            <person name="Oshida Y."/>
            <person name="Kitamura K."/>
            <person name="Iida Y."/>
            <person name="Hattori M."/>
            <person name="Ohkuma M."/>
        </authorList>
    </citation>
    <scope>NUCLEOTIDE SEQUENCE [LARGE SCALE GENOMIC DNA]</scope>
    <source>
        <strain evidence="1 2">JCM 16418</strain>
    </source>
</reference>
<dbReference type="OrthoDB" id="2971466at2"/>
<comment type="caution">
    <text evidence="1">The sequence shown here is derived from an EMBL/GenBank/DDBJ whole genome shotgun (WGS) entry which is preliminary data.</text>
</comment>
<proteinExistence type="predicted"/>
<evidence type="ECO:0000313" key="1">
    <source>
        <dbReference type="EMBL" id="GAF10723.1"/>
    </source>
</evidence>
<dbReference type="RefSeq" id="WP_036653400.1">
    <property type="nucleotide sequence ID" value="NZ_BAVZ01000033.1"/>
</dbReference>
<evidence type="ECO:0000313" key="2">
    <source>
        <dbReference type="Proteomes" id="UP000019364"/>
    </source>
</evidence>
<protein>
    <submittedName>
        <fullName evidence="1">Uncharacterized protein</fullName>
    </submittedName>
</protein>
<keyword evidence="2" id="KW-1185">Reference proteome</keyword>
<dbReference type="eggNOG" id="ENOG50307HJ">
    <property type="taxonomic scope" value="Bacteria"/>
</dbReference>
<dbReference type="AlphaFoldDB" id="W7YU36"/>
<organism evidence="1 2">
    <name type="scientific">Paenibacillus pini JCM 16418</name>
    <dbReference type="NCBI Taxonomy" id="1236976"/>
    <lineage>
        <taxon>Bacteria</taxon>
        <taxon>Bacillati</taxon>
        <taxon>Bacillota</taxon>
        <taxon>Bacilli</taxon>
        <taxon>Bacillales</taxon>
        <taxon>Paenibacillaceae</taxon>
        <taxon>Paenibacillus</taxon>
    </lineage>
</organism>
<name>W7YU36_9BACL</name>
<accession>W7YU36</accession>